<keyword evidence="1" id="KW-0472">Membrane</keyword>
<reference evidence="2" key="1">
    <citation type="submission" date="2021-01" db="EMBL/GenBank/DDBJ databases">
        <authorList>
            <consortium name="Genoscope - CEA"/>
            <person name="William W."/>
        </authorList>
    </citation>
    <scope>NUCLEOTIDE SEQUENCE</scope>
</reference>
<feature type="transmembrane region" description="Helical" evidence="1">
    <location>
        <begin position="74"/>
        <end position="91"/>
    </location>
</feature>
<dbReference type="AlphaFoldDB" id="A0A8S1Y6Q5"/>
<sequence length="309" mass="35932">MRQANVFRKQIGDNTFKIMNYIWLRNAQPLHHIQSLLLMVPGQRVLSMNQLQKLITPFLDILVRTKSSNKGNNNYVIFFYLGVLVVEIQLYRSHISKPFDRLLGGNYPKNITFFFVIDCQENYNFEQLKDSIEKMKRKYDIQFIALAVVDAYPTTLNSQLRDKLHNQNASCIAAVKIPRPIYQQSSQRKAKSYIQGNQRETSCLFITFSGGLAQQTNTAFSDEPLLRVSDGSKLKLDCNEIIPIENPMHISLRILYSLQYQINQAIAWKSDQIQVFQNIYRIISSILSKMKIPEREKIKRQDIQQSKTS</sequence>
<dbReference type="EMBL" id="CAJJDP010000147">
    <property type="protein sequence ID" value="CAD8208687.1"/>
    <property type="molecule type" value="Genomic_DNA"/>
</dbReference>
<gene>
    <name evidence="2" type="ORF">POCTA_138.1.T1450010</name>
</gene>
<evidence type="ECO:0000313" key="3">
    <source>
        <dbReference type="Proteomes" id="UP000683925"/>
    </source>
</evidence>
<organism evidence="2 3">
    <name type="scientific">Paramecium octaurelia</name>
    <dbReference type="NCBI Taxonomy" id="43137"/>
    <lineage>
        <taxon>Eukaryota</taxon>
        <taxon>Sar</taxon>
        <taxon>Alveolata</taxon>
        <taxon>Ciliophora</taxon>
        <taxon>Intramacronucleata</taxon>
        <taxon>Oligohymenophorea</taxon>
        <taxon>Peniculida</taxon>
        <taxon>Parameciidae</taxon>
        <taxon>Paramecium</taxon>
    </lineage>
</organism>
<name>A0A8S1Y6Q5_PAROT</name>
<accession>A0A8S1Y6Q5</accession>
<keyword evidence="1" id="KW-1133">Transmembrane helix</keyword>
<comment type="caution">
    <text evidence="2">The sequence shown here is derived from an EMBL/GenBank/DDBJ whole genome shotgun (WGS) entry which is preliminary data.</text>
</comment>
<keyword evidence="1" id="KW-0812">Transmembrane</keyword>
<keyword evidence="3" id="KW-1185">Reference proteome</keyword>
<evidence type="ECO:0000256" key="1">
    <source>
        <dbReference type="SAM" id="Phobius"/>
    </source>
</evidence>
<evidence type="ECO:0000313" key="2">
    <source>
        <dbReference type="EMBL" id="CAD8208687.1"/>
    </source>
</evidence>
<proteinExistence type="predicted"/>
<protein>
    <submittedName>
        <fullName evidence="2">Uncharacterized protein</fullName>
    </submittedName>
</protein>
<dbReference type="Proteomes" id="UP000683925">
    <property type="component" value="Unassembled WGS sequence"/>
</dbReference>